<reference evidence="4" key="2">
    <citation type="submission" date="2025-08" db="UniProtKB">
        <authorList>
            <consortium name="RefSeq"/>
        </authorList>
    </citation>
    <scope>IDENTIFICATION</scope>
    <source>
        <tissue evidence="4">Leaf</tissue>
    </source>
</reference>
<organism evidence="3 4">
    <name type="scientific">Vigna radiata var. radiata</name>
    <name type="common">Mung bean</name>
    <name type="synonym">Phaseolus aureus</name>
    <dbReference type="NCBI Taxonomy" id="3916"/>
    <lineage>
        <taxon>Eukaryota</taxon>
        <taxon>Viridiplantae</taxon>
        <taxon>Streptophyta</taxon>
        <taxon>Embryophyta</taxon>
        <taxon>Tracheophyta</taxon>
        <taxon>Spermatophyta</taxon>
        <taxon>Magnoliopsida</taxon>
        <taxon>eudicotyledons</taxon>
        <taxon>Gunneridae</taxon>
        <taxon>Pentapetalae</taxon>
        <taxon>rosids</taxon>
        <taxon>fabids</taxon>
        <taxon>Fabales</taxon>
        <taxon>Fabaceae</taxon>
        <taxon>Papilionoideae</taxon>
        <taxon>50 kb inversion clade</taxon>
        <taxon>NPAAA clade</taxon>
        <taxon>indigoferoid/millettioid clade</taxon>
        <taxon>Phaseoleae</taxon>
        <taxon>Vigna</taxon>
    </lineage>
</organism>
<feature type="region of interest" description="Disordered" evidence="1">
    <location>
        <begin position="278"/>
        <end position="305"/>
    </location>
</feature>
<protein>
    <submittedName>
        <fullName evidence="4">Uncharacterized protein LOC106763683</fullName>
    </submittedName>
</protein>
<feature type="compositionally biased region" description="Polar residues" evidence="1">
    <location>
        <begin position="290"/>
        <end position="305"/>
    </location>
</feature>
<dbReference type="InterPro" id="IPR005162">
    <property type="entry name" value="Retrotrans_gag_dom"/>
</dbReference>
<dbReference type="PANTHER" id="PTHR33223:SF3">
    <property type="match status" value="1"/>
</dbReference>
<dbReference type="OrthoDB" id="1689420at2759"/>
<keyword evidence="3" id="KW-1185">Reference proteome</keyword>
<dbReference type="GeneID" id="106763683"/>
<feature type="domain" description="Retrotransposon gag" evidence="2">
    <location>
        <begin position="23"/>
        <end position="115"/>
    </location>
</feature>
<name>A0A1S3UBD5_VIGRR</name>
<dbReference type="Proteomes" id="UP000087766">
    <property type="component" value="Chromosome 6"/>
</dbReference>
<dbReference type="PANTHER" id="PTHR33223">
    <property type="entry name" value="CCHC-TYPE DOMAIN-CONTAINING PROTEIN"/>
    <property type="match status" value="1"/>
</dbReference>
<evidence type="ECO:0000313" key="3">
    <source>
        <dbReference type="Proteomes" id="UP000087766"/>
    </source>
</evidence>
<dbReference type="AlphaFoldDB" id="A0A1S3UBD5"/>
<dbReference type="Pfam" id="PF03732">
    <property type="entry name" value="Retrotrans_gag"/>
    <property type="match status" value="1"/>
</dbReference>
<accession>A0A1S3UBD5</accession>
<proteinExistence type="predicted"/>
<evidence type="ECO:0000313" key="4">
    <source>
        <dbReference type="RefSeq" id="XP_014503335.1"/>
    </source>
</evidence>
<evidence type="ECO:0000259" key="2">
    <source>
        <dbReference type="Pfam" id="PF03732"/>
    </source>
</evidence>
<gene>
    <name evidence="4" type="primary">LOC106763683</name>
</gene>
<dbReference type="KEGG" id="vra:106763683"/>
<evidence type="ECO:0000256" key="1">
    <source>
        <dbReference type="SAM" id="MobiDB-lite"/>
    </source>
</evidence>
<dbReference type="RefSeq" id="XP_014503335.1">
    <property type="nucleotide sequence ID" value="XM_014647849.1"/>
</dbReference>
<reference evidence="3" key="1">
    <citation type="journal article" date="2014" name="Nat. Commun.">
        <title>Genome sequence of mungbean and insights into evolution within Vigna species.</title>
        <authorList>
            <person name="Kang Y.J."/>
            <person name="Kim S.K."/>
            <person name="Kim M.Y."/>
            <person name="Lestari P."/>
            <person name="Kim K.H."/>
            <person name="Ha B.K."/>
            <person name="Jun T.H."/>
            <person name="Hwang W.J."/>
            <person name="Lee T."/>
            <person name="Lee J."/>
            <person name="Shim S."/>
            <person name="Yoon M.Y."/>
            <person name="Jang Y.E."/>
            <person name="Han K.S."/>
            <person name="Taeprayoon P."/>
            <person name="Yoon N."/>
            <person name="Somta P."/>
            <person name="Tanya P."/>
            <person name="Kim K.S."/>
            <person name="Gwag J.G."/>
            <person name="Moon J.K."/>
            <person name="Lee Y.H."/>
            <person name="Park B.S."/>
            <person name="Bombarely A."/>
            <person name="Doyle J.J."/>
            <person name="Jackson S.A."/>
            <person name="Schafleitner R."/>
            <person name="Srinives P."/>
            <person name="Varshney R.K."/>
            <person name="Lee S.H."/>
        </authorList>
    </citation>
    <scope>NUCLEOTIDE SEQUENCE [LARGE SCALE GENOMIC DNA]</scope>
    <source>
        <strain evidence="3">cv. VC1973A</strain>
    </source>
</reference>
<sequence>MEFTVICSTMRPLDVLEEIVKMKAFPFSLQDAAKEWLFSQHIPITSWGDMKRKFLERFFPASRTATVRKEISGIRQLPGENLFEYWERFNRLCSTCPNHQINEQLLLQYFYEGLLPQERNMIDAASGGTLMDKTPSTARSLIANMAENYQQTYTRGGSSKGVHEMQLNAISDAVKNNIFNGNNMLLGNKILELIELMRQMTLGGQVNAVRRHCGLCASDQHFTDQCAQLQDTTGAESVAAAFQNQQGSFRQNNQPWQTHNQPQHYNHASISQHQGWRNMMNPRYEPPPYNQQSGQQPNGLIQNMN</sequence>